<keyword evidence="3" id="KW-1185">Reference proteome</keyword>
<evidence type="ECO:0000256" key="1">
    <source>
        <dbReference type="SAM" id="MobiDB-lite"/>
    </source>
</evidence>
<name>A0A9P6B7W9_9AGAM</name>
<reference evidence="2" key="1">
    <citation type="journal article" date="2020" name="Nat. Commun.">
        <title>Large-scale genome sequencing of mycorrhizal fungi provides insights into the early evolution of symbiotic traits.</title>
        <authorList>
            <person name="Miyauchi S."/>
            <person name="Kiss E."/>
            <person name="Kuo A."/>
            <person name="Drula E."/>
            <person name="Kohler A."/>
            <person name="Sanchez-Garcia M."/>
            <person name="Morin E."/>
            <person name="Andreopoulos B."/>
            <person name="Barry K.W."/>
            <person name="Bonito G."/>
            <person name="Buee M."/>
            <person name="Carver A."/>
            <person name="Chen C."/>
            <person name="Cichocki N."/>
            <person name="Clum A."/>
            <person name="Culley D."/>
            <person name="Crous P.W."/>
            <person name="Fauchery L."/>
            <person name="Girlanda M."/>
            <person name="Hayes R.D."/>
            <person name="Keri Z."/>
            <person name="LaButti K."/>
            <person name="Lipzen A."/>
            <person name="Lombard V."/>
            <person name="Magnuson J."/>
            <person name="Maillard F."/>
            <person name="Murat C."/>
            <person name="Nolan M."/>
            <person name="Ohm R.A."/>
            <person name="Pangilinan J."/>
            <person name="Pereira M.F."/>
            <person name="Perotto S."/>
            <person name="Peter M."/>
            <person name="Pfister S."/>
            <person name="Riley R."/>
            <person name="Sitrit Y."/>
            <person name="Stielow J.B."/>
            <person name="Szollosi G."/>
            <person name="Zifcakova L."/>
            <person name="Stursova M."/>
            <person name="Spatafora J.W."/>
            <person name="Tedersoo L."/>
            <person name="Vaario L.M."/>
            <person name="Yamada A."/>
            <person name="Yan M."/>
            <person name="Wang P."/>
            <person name="Xu J."/>
            <person name="Bruns T."/>
            <person name="Baldrian P."/>
            <person name="Vilgalys R."/>
            <person name="Dunand C."/>
            <person name="Henrissat B."/>
            <person name="Grigoriev I.V."/>
            <person name="Hibbett D."/>
            <person name="Nagy L.G."/>
            <person name="Martin F.M."/>
        </authorList>
    </citation>
    <scope>NUCLEOTIDE SEQUENCE</scope>
    <source>
        <strain evidence="2">UP504</strain>
    </source>
</reference>
<comment type="caution">
    <text evidence="2">The sequence shown here is derived from an EMBL/GenBank/DDBJ whole genome shotgun (WGS) entry which is preliminary data.</text>
</comment>
<evidence type="ECO:0000313" key="2">
    <source>
        <dbReference type="EMBL" id="KAF9519409.1"/>
    </source>
</evidence>
<organism evidence="2 3">
    <name type="scientific">Hydnum rufescens UP504</name>
    <dbReference type="NCBI Taxonomy" id="1448309"/>
    <lineage>
        <taxon>Eukaryota</taxon>
        <taxon>Fungi</taxon>
        <taxon>Dikarya</taxon>
        <taxon>Basidiomycota</taxon>
        <taxon>Agaricomycotina</taxon>
        <taxon>Agaricomycetes</taxon>
        <taxon>Cantharellales</taxon>
        <taxon>Hydnaceae</taxon>
        <taxon>Hydnum</taxon>
    </lineage>
</organism>
<dbReference type="EMBL" id="MU128918">
    <property type="protein sequence ID" value="KAF9519409.1"/>
    <property type="molecule type" value="Genomic_DNA"/>
</dbReference>
<evidence type="ECO:0000313" key="3">
    <source>
        <dbReference type="Proteomes" id="UP000886523"/>
    </source>
</evidence>
<dbReference type="Proteomes" id="UP000886523">
    <property type="component" value="Unassembled WGS sequence"/>
</dbReference>
<proteinExistence type="predicted"/>
<accession>A0A9P6B7W9</accession>
<gene>
    <name evidence="2" type="ORF">BS47DRAFT_1337174</name>
</gene>
<dbReference type="AlphaFoldDB" id="A0A9P6B7W9"/>
<protein>
    <submittedName>
        <fullName evidence="2">Uncharacterized protein</fullName>
    </submittedName>
</protein>
<feature type="region of interest" description="Disordered" evidence="1">
    <location>
        <begin position="63"/>
        <end position="95"/>
    </location>
</feature>
<sequence length="95" mass="10226">MATTLDHGIEFTPQWQQRDSSVNDSFTISLTEMGTLAPDRPGDEFGVPSLGLEQDISSVRLSEDSKNVGGGVPDHLAIPVRFGERQNTEGRGTAP</sequence>